<sequence length="285" mass="31310">MNYNKILVRSALISLMTVLPYQSFADPMNSNDVSINDSKEGFYISAKYSPSIPYIRKFSAVETPIEGAISPTKKVLGLNKGGSIANSHDFSKIDPSLDFHNNLISGFSGSIGYAMDGPRIEIEATYQKFHPKNPDNNDTDSSDHYKYYGLFREGTPQEEEHRYVVLKNEGLTFMSLTVNACYDIVAEGIPFIPYACVGIGSDLIDIFNDKNLKFAYQGKVGISYPITSEVSAFIGGYYHGIIGNKFNKLPVKTPVTLDTAPQTTSASVELDTGFFGGEIGVSFSF</sequence>
<dbReference type="Pfam" id="PF01617">
    <property type="entry name" value="Surface_Ag_2"/>
    <property type="match status" value="1"/>
</dbReference>
<feature type="domain" description="Msp4/OMP-like" evidence="2">
    <location>
        <begin position="38"/>
        <end position="285"/>
    </location>
</feature>
<dbReference type="Gene3D" id="2.40.160.20">
    <property type="match status" value="1"/>
</dbReference>
<dbReference type="SUPFAM" id="SSF56925">
    <property type="entry name" value="OMPA-like"/>
    <property type="match status" value="1"/>
</dbReference>
<dbReference type="AlphaFoldDB" id="B1N6B7"/>
<keyword evidence="1" id="KW-0732">Signal</keyword>
<dbReference type="InterPro" id="IPR011250">
    <property type="entry name" value="OMP/PagP_B-barrel"/>
</dbReference>
<protein>
    <submittedName>
        <fullName evidence="3">Omp-1-14</fullName>
    </submittedName>
</protein>
<accession>B1N6B7</accession>
<gene>
    <name evidence="3" type="primary">omp114</name>
</gene>
<dbReference type="InterPro" id="IPR002566">
    <property type="entry name" value="Msp4_OMP-like"/>
</dbReference>
<proteinExistence type="predicted"/>
<evidence type="ECO:0000313" key="3">
    <source>
        <dbReference type="EMBL" id="ABO36254.1"/>
    </source>
</evidence>
<name>B1N6B7_9RICK</name>
<evidence type="ECO:0000256" key="1">
    <source>
        <dbReference type="SAM" id="SignalP"/>
    </source>
</evidence>
<organism evidence="3">
    <name type="scientific">Ehrlichia ewingii</name>
    <dbReference type="NCBI Taxonomy" id="947"/>
    <lineage>
        <taxon>Bacteria</taxon>
        <taxon>Pseudomonadati</taxon>
        <taxon>Pseudomonadota</taxon>
        <taxon>Alphaproteobacteria</taxon>
        <taxon>Rickettsiales</taxon>
        <taxon>Anaplasmataceae</taxon>
        <taxon>Ehrlichia</taxon>
    </lineage>
</organism>
<reference evidence="3" key="1">
    <citation type="journal article" date="2008" name="Clin. Vaccine Immunol.">
        <title>Identification of 19 polymorphic major outer membrane protein genes and their immunogenic peptides in Ehrlichia ewingii for use in a serodiagnostic assay.</title>
        <authorList>
            <person name="Zhang C."/>
            <person name="Xiong Q."/>
            <person name="Kikuchi T."/>
            <person name="Rikihisa Y."/>
        </authorList>
    </citation>
    <scope>NUCLEOTIDE SEQUENCE</scope>
</reference>
<dbReference type="EMBL" id="EF116932">
    <property type="protein sequence ID" value="ABO36254.1"/>
    <property type="molecule type" value="Genomic_DNA"/>
</dbReference>
<feature type="chain" id="PRO_5002769190" evidence="1">
    <location>
        <begin position="26"/>
        <end position="285"/>
    </location>
</feature>
<feature type="signal peptide" evidence="1">
    <location>
        <begin position="1"/>
        <end position="25"/>
    </location>
</feature>
<evidence type="ECO:0000259" key="2">
    <source>
        <dbReference type="Pfam" id="PF01617"/>
    </source>
</evidence>